<comment type="caution">
    <text evidence="6">The sequence shown here is derived from an EMBL/GenBank/DDBJ whole genome shotgun (WGS) entry which is preliminary data.</text>
</comment>
<dbReference type="PANTHER" id="PTHR45586:SF1">
    <property type="entry name" value="LIPOPOLYSACCHARIDE ASSEMBLY PROTEIN B"/>
    <property type="match status" value="1"/>
</dbReference>
<accession>A0A2M8W0J6</accession>
<dbReference type="InterPro" id="IPR019734">
    <property type="entry name" value="TPR_rpt"/>
</dbReference>
<reference evidence="6 7" key="1">
    <citation type="submission" date="2017-11" db="EMBL/GenBank/DDBJ databases">
        <title>Genomic Encyclopedia of Archaeal and Bacterial Type Strains, Phase II (KMG-II): From Individual Species to Whole Genera.</title>
        <authorList>
            <person name="Goeker M."/>
        </authorList>
    </citation>
    <scope>NUCLEOTIDE SEQUENCE [LARGE SCALE GENOMIC DNA]</scope>
    <source>
        <strain evidence="6 7">DSM 29128</strain>
    </source>
</reference>
<sequence>MTSGIHVPVQISLGLFTYDKGRGCLLDSAGEHVSLRPQSAQVLSILVDNLGHPVTKDNLISAVWQNVSVTDDSLTQCIADIRRALGDTDRSILKTRPKVGYLLSPTHVDTTPPQALVTSDQGSAFASKAAWVCIQPASPEALLDHVALEREAMGGGADKRILANDDAAIFSFSDVAGAIRFALGFGASDHGQSARIGVDLLPIGQTDGSHMRVAGIAALGQARQVVVSVEVRDQCHGELDFDFEDLSQQRLQTTQETLGTFRVHANVGRQRLLPQIAAEDLLPTIAVVPLRAWITSPDTNVVGEIIADDLIATISRSADINVISRLSTTAFRGQDASLNRIGDVLGADFVLSGTILTHDTHIGMMLQLSEVSTNKVLWAERVTIEVTNILNGLEAIEEIVAKVRKAIALNEIDRVRSKPISTLRNYSLLIGAVGLMYRFAPVDFNLAGEMLRTLIERVPNHPAALAWMARWHVLRVQQGWSENPKEEAQHALGFSRKALDIDPENALALISEGNVLTNLLHQLDEAEDRYDAALDVNPNDASGRVLRGTLFAFQGKGEDAKRDAERALHLAPIDPHRFFFLALAASANVAAEDYERAVVLAKASLRLNRTHTSTLRVQAVAQMRLGYEDEARKTTRELLRLQPGLRVSAWLKGSPSANFDVGQNFAATLRETGVPD</sequence>
<dbReference type="Gene3D" id="1.25.40.10">
    <property type="entry name" value="Tetratricopeptide repeat domain"/>
    <property type="match status" value="1"/>
</dbReference>
<dbReference type="InterPro" id="IPR001867">
    <property type="entry name" value="OmpR/PhoB-type_DNA-bd"/>
</dbReference>
<gene>
    <name evidence="6" type="ORF">BC777_3500</name>
</gene>
<dbReference type="SMART" id="SM00862">
    <property type="entry name" value="Trans_reg_C"/>
    <property type="match status" value="1"/>
</dbReference>
<dbReference type="InterPro" id="IPR016032">
    <property type="entry name" value="Sig_transdc_resp-reg_C-effctor"/>
</dbReference>
<dbReference type="Gene3D" id="1.10.10.10">
    <property type="entry name" value="Winged helix-like DNA-binding domain superfamily/Winged helix DNA-binding domain"/>
    <property type="match status" value="1"/>
</dbReference>
<evidence type="ECO:0000313" key="6">
    <source>
        <dbReference type="EMBL" id="PJI84441.1"/>
    </source>
</evidence>
<keyword evidence="1" id="KW-0677">Repeat</keyword>
<dbReference type="Pfam" id="PF00486">
    <property type="entry name" value="Trans_reg_C"/>
    <property type="match status" value="1"/>
</dbReference>
<dbReference type="InterPro" id="IPR051012">
    <property type="entry name" value="CellSynth/LPSAsmb/PSIAsmb"/>
</dbReference>
<dbReference type="AlphaFoldDB" id="A0A2M8W0J6"/>
<evidence type="ECO:0000256" key="1">
    <source>
        <dbReference type="ARBA" id="ARBA00022737"/>
    </source>
</evidence>
<keyword evidence="3 4" id="KW-0238">DNA-binding</keyword>
<proteinExistence type="predicted"/>
<evidence type="ECO:0000256" key="2">
    <source>
        <dbReference type="ARBA" id="ARBA00022803"/>
    </source>
</evidence>
<feature type="DNA-binding region" description="OmpR/PhoB-type" evidence="4">
    <location>
        <begin position="8"/>
        <end position="105"/>
    </location>
</feature>
<feature type="domain" description="OmpR/PhoB-type" evidence="5">
    <location>
        <begin position="8"/>
        <end position="105"/>
    </location>
</feature>
<dbReference type="PANTHER" id="PTHR45586">
    <property type="entry name" value="TPR REPEAT-CONTAINING PROTEIN PA4667"/>
    <property type="match status" value="1"/>
</dbReference>
<dbReference type="PROSITE" id="PS51755">
    <property type="entry name" value="OMPR_PHOB"/>
    <property type="match status" value="1"/>
</dbReference>
<organism evidence="6 7">
    <name type="scientific">Yoonia maricola</name>
    <dbReference type="NCBI Taxonomy" id="420999"/>
    <lineage>
        <taxon>Bacteria</taxon>
        <taxon>Pseudomonadati</taxon>
        <taxon>Pseudomonadota</taxon>
        <taxon>Alphaproteobacteria</taxon>
        <taxon>Rhodobacterales</taxon>
        <taxon>Paracoccaceae</taxon>
        <taxon>Yoonia</taxon>
    </lineage>
</organism>
<keyword evidence="2" id="KW-0802">TPR repeat</keyword>
<dbReference type="CDD" id="cd00383">
    <property type="entry name" value="trans_reg_C"/>
    <property type="match status" value="1"/>
</dbReference>
<dbReference type="SMART" id="SM00028">
    <property type="entry name" value="TPR"/>
    <property type="match status" value="4"/>
</dbReference>
<dbReference type="SUPFAM" id="SSF46894">
    <property type="entry name" value="C-terminal effector domain of the bipartite response regulators"/>
    <property type="match status" value="1"/>
</dbReference>
<name>A0A2M8W0J6_9RHOB</name>
<dbReference type="Proteomes" id="UP000228531">
    <property type="component" value="Unassembled WGS sequence"/>
</dbReference>
<dbReference type="SUPFAM" id="SSF48452">
    <property type="entry name" value="TPR-like"/>
    <property type="match status" value="1"/>
</dbReference>
<dbReference type="InterPro" id="IPR036388">
    <property type="entry name" value="WH-like_DNA-bd_sf"/>
</dbReference>
<dbReference type="GO" id="GO:0000160">
    <property type="term" value="P:phosphorelay signal transduction system"/>
    <property type="evidence" value="ECO:0007669"/>
    <property type="project" value="InterPro"/>
</dbReference>
<evidence type="ECO:0000313" key="7">
    <source>
        <dbReference type="Proteomes" id="UP000228531"/>
    </source>
</evidence>
<dbReference type="EMBL" id="PGTY01000004">
    <property type="protein sequence ID" value="PJI84441.1"/>
    <property type="molecule type" value="Genomic_DNA"/>
</dbReference>
<dbReference type="InterPro" id="IPR011990">
    <property type="entry name" value="TPR-like_helical_dom_sf"/>
</dbReference>
<dbReference type="GO" id="GO:0006355">
    <property type="term" value="P:regulation of DNA-templated transcription"/>
    <property type="evidence" value="ECO:0007669"/>
    <property type="project" value="InterPro"/>
</dbReference>
<dbReference type="Gene3D" id="3.40.50.10610">
    <property type="entry name" value="ABC-type transport auxiliary lipoprotein component"/>
    <property type="match status" value="1"/>
</dbReference>
<dbReference type="GO" id="GO:0003677">
    <property type="term" value="F:DNA binding"/>
    <property type="evidence" value="ECO:0007669"/>
    <property type="project" value="UniProtKB-UniRule"/>
</dbReference>
<evidence type="ECO:0000256" key="3">
    <source>
        <dbReference type="ARBA" id="ARBA00023125"/>
    </source>
</evidence>
<keyword evidence="7" id="KW-1185">Reference proteome</keyword>
<evidence type="ECO:0000256" key="4">
    <source>
        <dbReference type="PROSITE-ProRule" id="PRU01091"/>
    </source>
</evidence>
<protein>
    <submittedName>
        <fullName evidence="6">DNA-binding winged helix-turn-helix (WHTH) protein</fullName>
    </submittedName>
</protein>
<evidence type="ECO:0000259" key="5">
    <source>
        <dbReference type="PROSITE" id="PS51755"/>
    </source>
</evidence>